<name>A0ABU4DLI8_9DEIO</name>
<comment type="similarity">
    <text evidence="2 9">Belongs to the gluconokinase GntK/GntV family.</text>
</comment>
<dbReference type="Proteomes" id="UP001276150">
    <property type="component" value="Unassembled WGS sequence"/>
</dbReference>
<dbReference type="EMBL" id="JAPMIV010000002">
    <property type="protein sequence ID" value="MDV6373296.1"/>
    <property type="molecule type" value="Genomic_DNA"/>
</dbReference>
<comment type="caution">
    <text evidence="10">The sequence shown here is derived from an EMBL/GenBank/DDBJ whole genome shotgun (WGS) entry which is preliminary data.</text>
</comment>
<evidence type="ECO:0000256" key="8">
    <source>
        <dbReference type="ARBA" id="ARBA00048090"/>
    </source>
</evidence>
<keyword evidence="11" id="KW-1185">Reference proteome</keyword>
<dbReference type="NCBIfam" id="TIGR01313">
    <property type="entry name" value="therm_gnt_kin"/>
    <property type="match status" value="1"/>
</dbReference>
<accession>A0ABU4DLI8</accession>
<evidence type="ECO:0000256" key="4">
    <source>
        <dbReference type="ARBA" id="ARBA00022679"/>
    </source>
</evidence>
<dbReference type="SUPFAM" id="SSF52540">
    <property type="entry name" value="P-loop containing nucleoside triphosphate hydrolases"/>
    <property type="match status" value="1"/>
</dbReference>
<dbReference type="InterPro" id="IPR006001">
    <property type="entry name" value="Therm_gnt_kin"/>
</dbReference>
<dbReference type="Gene3D" id="3.40.50.300">
    <property type="entry name" value="P-loop containing nucleotide triphosphate hydrolases"/>
    <property type="match status" value="1"/>
</dbReference>
<dbReference type="Pfam" id="PF01202">
    <property type="entry name" value="SKI"/>
    <property type="match status" value="1"/>
</dbReference>
<proteinExistence type="inferred from homology"/>
<dbReference type="InterPro" id="IPR031322">
    <property type="entry name" value="Shikimate/glucono_kinase"/>
</dbReference>
<comment type="pathway">
    <text evidence="1">Carbohydrate acid metabolism.</text>
</comment>
<evidence type="ECO:0000256" key="5">
    <source>
        <dbReference type="ARBA" id="ARBA00022741"/>
    </source>
</evidence>
<dbReference type="GO" id="GO:0046316">
    <property type="term" value="F:gluconokinase activity"/>
    <property type="evidence" value="ECO:0007669"/>
    <property type="project" value="UniProtKB-EC"/>
</dbReference>
<dbReference type="PANTHER" id="PTHR43442:SF3">
    <property type="entry name" value="GLUCONOKINASE-RELATED"/>
    <property type="match status" value="1"/>
</dbReference>
<evidence type="ECO:0000313" key="11">
    <source>
        <dbReference type="Proteomes" id="UP001276150"/>
    </source>
</evidence>
<gene>
    <name evidence="10" type="ORF">ORD21_01625</name>
</gene>
<reference evidence="10 11" key="1">
    <citation type="submission" date="2022-11" db="EMBL/GenBank/DDBJ databases">
        <title>Deinococcus ZS9-10, Low Temperature and Draught-tolerating, UV-resistant Bacteria from Continental Antarctica.</title>
        <authorList>
            <person name="Cheng L."/>
        </authorList>
    </citation>
    <scope>NUCLEOTIDE SEQUENCE [LARGE SCALE GENOMIC DNA]</scope>
    <source>
        <strain evidence="10 11">ZS9-10</strain>
    </source>
</reference>
<evidence type="ECO:0000256" key="7">
    <source>
        <dbReference type="ARBA" id="ARBA00022840"/>
    </source>
</evidence>
<dbReference type="CDD" id="cd02021">
    <property type="entry name" value="GntK"/>
    <property type="match status" value="1"/>
</dbReference>
<comment type="catalytic activity">
    <reaction evidence="8 9">
        <text>D-gluconate + ATP = 6-phospho-D-gluconate + ADP + H(+)</text>
        <dbReference type="Rhea" id="RHEA:19433"/>
        <dbReference type="ChEBI" id="CHEBI:15378"/>
        <dbReference type="ChEBI" id="CHEBI:18391"/>
        <dbReference type="ChEBI" id="CHEBI:30616"/>
        <dbReference type="ChEBI" id="CHEBI:58759"/>
        <dbReference type="ChEBI" id="CHEBI:456216"/>
        <dbReference type="EC" id="2.7.1.12"/>
    </reaction>
</comment>
<evidence type="ECO:0000256" key="1">
    <source>
        <dbReference type="ARBA" id="ARBA00004761"/>
    </source>
</evidence>
<dbReference type="PRINTS" id="PR01100">
    <property type="entry name" value="SHIKIMTKNASE"/>
</dbReference>
<evidence type="ECO:0000256" key="9">
    <source>
        <dbReference type="RuleBase" id="RU363066"/>
    </source>
</evidence>
<evidence type="ECO:0000256" key="6">
    <source>
        <dbReference type="ARBA" id="ARBA00022777"/>
    </source>
</evidence>
<keyword evidence="5 9" id="KW-0547">Nucleotide-binding</keyword>
<evidence type="ECO:0000256" key="2">
    <source>
        <dbReference type="ARBA" id="ARBA00008420"/>
    </source>
</evidence>
<evidence type="ECO:0000256" key="3">
    <source>
        <dbReference type="ARBA" id="ARBA00012054"/>
    </source>
</evidence>
<keyword evidence="4 9" id="KW-0808">Transferase</keyword>
<dbReference type="PANTHER" id="PTHR43442">
    <property type="entry name" value="GLUCONOKINASE-RELATED"/>
    <property type="match status" value="1"/>
</dbReference>
<dbReference type="InterPro" id="IPR027417">
    <property type="entry name" value="P-loop_NTPase"/>
</dbReference>
<dbReference type="RefSeq" id="WP_317638601.1">
    <property type="nucleotide sequence ID" value="NZ_JAPMIV010000002.1"/>
</dbReference>
<dbReference type="EC" id="2.7.1.12" evidence="3 9"/>
<keyword evidence="6 9" id="KW-0418">Kinase</keyword>
<organism evidence="10 11">
    <name type="scientific">Deinococcus arenicola</name>
    <dbReference type="NCBI Taxonomy" id="2994950"/>
    <lineage>
        <taxon>Bacteria</taxon>
        <taxon>Thermotogati</taxon>
        <taxon>Deinococcota</taxon>
        <taxon>Deinococci</taxon>
        <taxon>Deinococcales</taxon>
        <taxon>Deinococcaceae</taxon>
        <taxon>Deinococcus</taxon>
    </lineage>
</organism>
<keyword evidence="7 9" id="KW-0067">ATP-binding</keyword>
<evidence type="ECO:0000313" key="10">
    <source>
        <dbReference type="EMBL" id="MDV6373296.1"/>
    </source>
</evidence>
<sequence>MRLIVMGVSGSGKTTLGQELAARTGWPFLDGDDFHTPEAKAKMSAGQGLDDGDRQPWLRRLRGELLARPDVILACSSLRHSHRDVLRVPDARFIFLDLPQALLLSRLQERGGHYAHADLLSSQLGTLEPPDRDEADVLTLHVTPQDSAADLARLTLSALDIPYAR</sequence>
<protein>
    <recommendedName>
        <fullName evidence="3 9">Gluconokinase</fullName>
        <ecNumber evidence="3 9">2.7.1.12</ecNumber>
    </recommendedName>
</protein>